<evidence type="ECO:0000256" key="6">
    <source>
        <dbReference type="ARBA" id="ARBA00022481"/>
    </source>
</evidence>
<evidence type="ECO:0000259" key="23">
    <source>
        <dbReference type="SMART" id="SM00481"/>
    </source>
</evidence>
<dbReference type="InterPro" id="IPR010996">
    <property type="entry name" value="HHH_MUS81"/>
</dbReference>
<evidence type="ECO:0000256" key="13">
    <source>
        <dbReference type="ARBA" id="ARBA00022932"/>
    </source>
</evidence>
<dbReference type="Pfam" id="PF14520">
    <property type="entry name" value="HHH_5"/>
    <property type="match status" value="1"/>
</dbReference>
<keyword evidence="14" id="KW-0915">Sodium</keyword>
<evidence type="ECO:0000256" key="8">
    <source>
        <dbReference type="ARBA" id="ARBA00022679"/>
    </source>
</evidence>
<dbReference type="GO" id="GO:0140078">
    <property type="term" value="F:class I DNA-(apurinic or apyrimidinic site) endonuclease activity"/>
    <property type="evidence" value="ECO:0007669"/>
    <property type="project" value="UniProtKB-EC"/>
</dbReference>
<dbReference type="SUPFAM" id="SSF47781">
    <property type="entry name" value="RuvA domain 2-like"/>
    <property type="match status" value="1"/>
</dbReference>
<comment type="catalytic activity">
    <reaction evidence="21">
        <text>DNA(n) + a 2'-deoxyribonucleoside 5'-triphosphate = DNA(n+1) + diphosphate</text>
        <dbReference type="Rhea" id="RHEA:22508"/>
        <dbReference type="Rhea" id="RHEA-COMP:17339"/>
        <dbReference type="Rhea" id="RHEA-COMP:17340"/>
        <dbReference type="ChEBI" id="CHEBI:33019"/>
        <dbReference type="ChEBI" id="CHEBI:61560"/>
        <dbReference type="ChEBI" id="CHEBI:173112"/>
        <dbReference type="EC" id="2.7.7.7"/>
    </reaction>
</comment>
<dbReference type="PRINTS" id="PR00870">
    <property type="entry name" value="DNAPOLXBETA"/>
</dbReference>
<dbReference type="SMART" id="SM00483">
    <property type="entry name" value="POLXc"/>
    <property type="match status" value="1"/>
</dbReference>
<dbReference type="Pfam" id="PF14791">
    <property type="entry name" value="DNA_pol_B_thumb"/>
    <property type="match status" value="1"/>
</dbReference>
<evidence type="ECO:0000256" key="19">
    <source>
        <dbReference type="ARBA" id="ARBA00044678"/>
    </source>
</evidence>
<dbReference type="GO" id="GO:0003677">
    <property type="term" value="F:DNA binding"/>
    <property type="evidence" value="ECO:0007669"/>
    <property type="project" value="InterPro"/>
</dbReference>
<dbReference type="PANTHER" id="PTHR36928:SF1">
    <property type="entry name" value="PHOSPHATASE YCDX-RELATED"/>
    <property type="match status" value="1"/>
</dbReference>
<dbReference type="PIRSF" id="PIRSF005047">
    <property type="entry name" value="UCP005047_YshC"/>
    <property type="match status" value="1"/>
</dbReference>
<feature type="domain" description="Helix-hairpin-helix DNA-binding motif class 1" evidence="22">
    <location>
        <begin position="54"/>
        <end position="73"/>
    </location>
</feature>
<organism evidence="25 26">
    <name type="scientific">Methylomarinovum tepidoasis</name>
    <dbReference type="NCBI Taxonomy" id="2840183"/>
    <lineage>
        <taxon>Bacteria</taxon>
        <taxon>Pseudomonadati</taxon>
        <taxon>Pseudomonadota</taxon>
        <taxon>Gammaproteobacteria</taxon>
        <taxon>Methylococcales</taxon>
        <taxon>Methylothermaceae</taxon>
        <taxon>Methylomarinovum</taxon>
    </lineage>
</organism>
<dbReference type="SUPFAM" id="SSF47802">
    <property type="entry name" value="DNA polymerase beta, N-terminal domain-like"/>
    <property type="match status" value="1"/>
</dbReference>
<dbReference type="KEGG" id="meiy:MIN45_P1877"/>
<keyword evidence="12" id="KW-0832">Ubl conjugation</keyword>
<dbReference type="CDD" id="cd07436">
    <property type="entry name" value="PHP_PolX"/>
    <property type="match status" value="1"/>
</dbReference>
<evidence type="ECO:0000256" key="3">
    <source>
        <dbReference type="ARBA" id="ARBA00012417"/>
    </source>
</evidence>
<comment type="catalytic activity">
    <reaction evidence="18">
        <text>2'-deoxyribonucleotide-(2'-deoxyribose 5'-phosphate)-2'-deoxyribonucleotide-DNA = a 3'-end 2'-deoxyribonucleotide-(2,3-dehydro-2,3-deoxyribose 5'-phosphate)-DNA + a 5'-end 5'-phospho-2'-deoxyribonucleoside-DNA + H(+)</text>
        <dbReference type="Rhea" id="RHEA:66592"/>
        <dbReference type="Rhea" id="RHEA-COMP:13180"/>
        <dbReference type="Rhea" id="RHEA-COMP:16897"/>
        <dbReference type="Rhea" id="RHEA-COMP:17067"/>
        <dbReference type="ChEBI" id="CHEBI:15378"/>
        <dbReference type="ChEBI" id="CHEBI:136412"/>
        <dbReference type="ChEBI" id="CHEBI:157695"/>
        <dbReference type="ChEBI" id="CHEBI:167181"/>
        <dbReference type="EC" id="4.2.99.18"/>
    </reaction>
</comment>
<dbReference type="GO" id="GO:0006281">
    <property type="term" value="P:DNA repair"/>
    <property type="evidence" value="ECO:0007669"/>
    <property type="project" value="UniProtKB-KW"/>
</dbReference>
<evidence type="ECO:0000256" key="5">
    <source>
        <dbReference type="ARBA" id="ARBA00020020"/>
    </source>
</evidence>
<dbReference type="EC" id="2.7.7.7" evidence="3"/>
<dbReference type="InterPro" id="IPR050243">
    <property type="entry name" value="PHP_phosphatase"/>
</dbReference>
<sequence length="573" mass="63960">MALSNSEIADLFDELADLLDIEGENPYKVRAYRNAARIIRSLPRSLAEMVAAGEDLTRLPGIGERIARKIETVVKTGKLPQLEQALARTPPTLLQLLRIEGLGPKRVKALFGALDIRTLEDLERAARSGKIRQLPGFGPKIEALILKHLDQALEGERRYLRFEAESIATALIAHLRQAPGIDRIEVAGSYRRWRETVGDLDILVTVQGDSPVMERFVAYEGVAEVLSRGGTRSSIRLRNGMQVDLRVVASESFGAALQYFTGSKAHNIEIRTLAVKQGLKINEYGVFRGEKRLAGEAERDVYACLGLAYIVPELREGRGEVEAALENRLPRLVELADIRGDLHAHTQDTDGRDDLETMAQAAKALGYEYLAITDHSRRVTVARGLDEKRLRAQMEAIDALNERLEGITLLKGIEVDILEDGTLDLPDTVLKDLDLRVCSVHYRFNLSKRKQTERILRAMDNPYFNILAHPTGRLINKRRPYAIDLPRIMAAAKERGCLLEINAQPERLDLNDEHCLMARDLGVGLVVSTDAHTATGLQLMRYGVAQARRGWLEKAQIVNTLPLAQLRKVLARP</sequence>
<keyword evidence="10" id="KW-0235">DNA replication</keyword>
<dbReference type="RefSeq" id="WP_286291856.1">
    <property type="nucleotide sequence ID" value="NZ_AP024718.1"/>
</dbReference>
<dbReference type="InterPro" id="IPR003141">
    <property type="entry name" value="Pol/His_phosphatase_N"/>
</dbReference>
<dbReference type="PANTHER" id="PTHR36928">
    <property type="entry name" value="PHOSPHATASE YCDX-RELATED"/>
    <property type="match status" value="1"/>
</dbReference>
<dbReference type="InterPro" id="IPR016195">
    <property type="entry name" value="Pol/histidinol_Pase-like"/>
</dbReference>
<dbReference type="GO" id="GO:0008270">
    <property type="term" value="F:zinc ion binding"/>
    <property type="evidence" value="ECO:0007669"/>
    <property type="project" value="TreeGrafter"/>
</dbReference>
<dbReference type="FunFam" id="3.20.20.140:FF:000047">
    <property type="entry name" value="PHP domain-containing protein"/>
    <property type="match status" value="1"/>
</dbReference>
<comment type="subcellular location">
    <subcellularLocation>
        <location evidence="2">Cytoplasm</location>
    </subcellularLocation>
</comment>
<reference evidence="26" key="1">
    <citation type="journal article" date="2024" name="Int. J. Syst. Evol. Microbiol.">
        <title>Methylomarinovum tepidoasis sp. nov., a moderately thermophilic methanotroph of the family Methylothermaceae isolated from a deep-sea hydrothermal field.</title>
        <authorList>
            <person name="Hirayama H."/>
            <person name="Takaki Y."/>
            <person name="Abe M."/>
            <person name="Miyazaki M."/>
            <person name="Uematsu K."/>
            <person name="Matsui Y."/>
            <person name="Takai K."/>
        </authorList>
    </citation>
    <scope>NUCLEOTIDE SEQUENCE [LARGE SCALE GENOMIC DNA]</scope>
    <source>
        <strain evidence="26">IN45</strain>
    </source>
</reference>
<dbReference type="InterPro" id="IPR029398">
    <property type="entry name" value="PolB_thumb"/>
</dbReference>
<dbReference type="EC" id="4.2.99.18" evidence="4"/>
<dbReference type="EMBL" id="AP024718">
    <property type="protein sequence ID" value="BCX89504.1"/>
    <property type="molecule type" value="Genomic_DNA"/>
</dbReference>
<evidence type="ECO:0000256" key="1">
    <source>
        <dbReference type="ARBA" id="ARBA00001946"/>
    </source>
</evidence>
<dbReference type="Pfam" id="PF14716">
    <property type="entry name" value="HHH_8"/>
    <property type="match status" value="1"/>
</dbReference>
<keyword evidence="26" id="KW-1185">Reference proteome</keyword>
<feature type="domain" description="Polymerase/histidinol phosphatase N-terminal" evidence="23">
    <location>
        <begin position="340"/>
        <end position="419"/>
    </location>
</feature>
<dbReference type="Gene3D" id="1.10.150.110">
    <property type="entry name" value="DNA polymerase beta, N-terminal domain-like"/>
    <property type="match status" value="1"/>
</dbReference>
<dbReference type="InterPro" id="IPR027421">
    <property type="entry name" value="DNA_pol_lamdba_lyase_dom_sf"/>
</dbReference>
<dbReference type="InterPro" id="IPR043519">
    <property type="entry name" value="NT_sf"/>
</dbReference>
<dbReference type="InterPro" id="IPR004013">
    <property type="entry name" value="PHP_dom"/>
</dbReference>
<evidence type="ECO:0000313" key="26">
    <source>
        <dbReference type="Proteomes" id="UP001321450"/>
    </source>
</evidence>
<dbReference type="InterPro" id="IPR003583">
    <property type="entry name" value="Hlx-hairpin-Hlx_DNA-bd_motif"/>
</dbReference>
<evidence type="ECO:0000256" key="17">
    <source>
        <dbReference type="ARBA" id="ARBA00035726"/>
    </source>
</evidence>
<evidence type="ECO:0000259" key="24">
    <source>
        <dbReference type="SMART" id="SM00483"/>
    </source>
</evidence>
<dbReference type="SMART" id="SM00278">
    <property type="entry name" value="HhH1"/>
    <property type="match status" value="3"/>
</dbReference>
<evidence type="ECO:0000256" key="11">
    <source>
        <dbReference type="ARBA" id="ARBA00022763"/>
    </source>
</evidence>
<dbReference type="NCBIfam" id="NF006375">
    <property type="entry name" value="PRK08609.1"/>
    <property type="match status" value="1"/>
</dbReference>
<dbReference type="GO" id="GO:0042578">
    <property type="term" value="F:phosphoric ester hydrolase activity"/>
    <property type="evidence" value="ECO:0007669"/>
    <property type="project" value="TreeGrafter"/>
</dbReference>
<evidence type="ECO:0000256" key="16">
    <source>
        <dbReference type="ARBA" id="ARBA00035717"/>
    </source>
</evidence>
<keyword evidence="8" id="KW-0808">Transferase</keyword>
<comment type="catalytic activity">
    <reaction evidence="19">
        <text>a 5'-end 2'-deoxyribose-2'-deoxyribonucleotide-DNA = (2E,4S)-4-hydroxypenten-2-al-5-phosphate + a 5'-end 5'-phospho-2'-deoxyribonucleoside-DNA + H(+)</text>
        <dbReference type="Rhea" id="RHEA:76255"/>
        <dbReference type="Rhea" id="RHEA-COMP:13180"/>
        <dbReference type="Rhea" id="RHEA-COMP:18657"/>
        <dbReference type="ChEBI" id="CHEBI:15378"/>
        <dbReference type="ChEBI" id="CHEBI:136412"/>
        <dbReference type="ChEBI" id="CHEBI:195194"/>
        <dbReference type="ChEBI" id="CHEBI:195195"/>
    </reaction>
</comment>
<dbReference type="Gene3D" id="3.30.210.10">
    <property type="entry name" value="DNA polymerase, thumb domain"/>
    <property type="match status" value="1"/>
</dbReference>
<evidence type="ECO:0000256" key="4">
    <source>
        <dbReference type="ARBA" id="ARBA00012720"/>
    </source>
</evidence>
<dbReference type="Gene3D" id="3.20.20.140">
    <property type="entry name" value="Metal-dependent hydrolases"/>
    <property type="match status" value="1"/>
</dbReference>
<dbReference type="GO" id="GO:0003887">
    <property type="term" value="F:DNA-directed DNA polymerase activity"/>
    <property type="evidence" value="ECO:0007669"/>
    <property type="project" value="UniProtKB-KW"/>
</dbReference>
<dbReference type="InterPro" id="IPR010994">
    <property type="entry name" value="RuvA_2-like"/>
</dbReference>
<evidence type="ECO:0000256" key="21">
    <source>
        <dbReference type="ARBA" id="ARBA00049244"/>
    </source>
</evidence>
<name>A0AAU9CZM7_9GAMM</name>
<evidence type="ECO:0000256" key="15">
    <source>
        <dbReference type="ARBA" id="ARBA00023204"/>
    </source>
</evidence>
<dbReference type="CDD" id="cd00141">
    <property type="entry name" value="NT_POLXc"/>
    <property type="match status" value="1"/>
</dbReference>
<evidence type="ECO:0000256" key="18">
    <source>
        <dbReference type="ARBA" id="ARBA00044632"/>
    </source>
</evidence>
<comment type="function">
    <text evidence="20">Repair polymerase that plays a key role in base-excision repair. During this process, the damaged base is excised by specific DNA glycosylases, the DNA backbone is nicked at the abasic site by an apurinic/apyrimidic (AP) endonuclease, and POLB removes 5'-deoxyribose-phosphate from the preincised AP site acting as a 5'-deoxyribose-phosphate lyase (5'-dRP lyase); through its DNA polymerase activity, it adds one nucleotide to the 3' end of the arising single-nucleotide gap. Conducts 'gap-filling' DNA synthesis in a stepwise distributive fashion rather than in a processive fashion as for other DNA polymerases. It is also able to cleave sugar-phosphate bonds 3' to an intact AP site, acting as an AP lyase.</text>
</comment>
<keyword evidence="6" id="KW-0488">Methylation</keyword>
<dbReference type="GO" id="GO:0005829">
    <property type="term" value="C:cytosol"/>
    <property type="evidence" value="ECO:0007669"/>
    <property type="project" value="TreeGrafter"/>
</dbReference>
<dbReference type="AlphaFoldDB" id="A0AAU9CZM7"/>
<dbReference type="InterPro" id="IPR002054">
    <property type="entry name" value="DNA-dir_DNA_pol_X"/>
</dbReference>
<evidence type="ECO:0000256" key="14">
    <source>
        <dbReference type="ARBA" id="ARBA00023053"/>
    </source>
</evidence>
<keyword evidence="11" id="KW-0227">DNA damage</keyword>
<dbReference type="SMART" id="SM00481">
    <property type="entry name" value="POLIIIAc"/>
    <property type="match status" value="1"/>
</dbReference>
<keyword evidence="7" id="KW-0237">DNA synthesis</keyword>
<comment type="cofactor">
    <cofactor evidence="1">
        <name>Mg(2+)</name>
        <dbReference type="ChEBI" id="CHEBI:18420"/>
    </cofactor>
</comment>
<dbReference type="Gene3D" id="3.30.460.10">
    <property type="entry name" value="Beta Polymerase, domain 2"/>
    <property type="match status" value="1"/>
</dbReference>
<dbReference type="InterPro" id="IPR037160">
    <property type="entry name" value="DNA_Pol_thumb_sf"/>
</dbReference>
<dbReference type="InterPro" id="IPR002008">
    <property type="entry name" value="DNA_pol_X_beta-like"/>
</dbReference>
<keyword evidence="15" id="KW-0234">DNA repair</keyword>
<feature type="domain" description="Helix-hairpin-helix DNA-binding motif class 1" evidence="22">
    <location>
        <begin position="94"/>
        <end position="113"/>
    </location>
</feature>
<dbReference type="SUPFAM" id="SSF81301">
    <property type="entry name" value="Nucleotidyltransferase"/>
    <property type="match status" value="1"/>
</dbReference>
<feature type="domain" description="Helix-hairpin-helix DNA-binding motif class 1" evidence="22">
    <location>
        <begin position="129"/>
        <end position="148"/>
    </location>
</feature>
<dbReference type="Gene3D" id="1.10.150.20">
    <property type="entry name" value="5' to 3' exonuclease, C-terminal subdomain"/>
    <property type="match status" value="1"/>
</dbReference>
<evidence type="ECO:0000256" key="20">
    <source>
        <dbReference type="ARBA" id="ARBA00045548"/>
    </source>
</evidence>
<evidence type="ECO:0000313" key="25">
    <source>
        <dbReference type="EMBL" id="BCX89504.1"/>
    </source>
</evidence>
<gene>
    <name evidence="25" type="ORF">MIN45_P1877</name>
</gene>
<evidence type="ECO:0000256" key="10">
    <source>
        <dbReference type="ARBA" id="ARBA00022705"/>
    </source>
</evidence>
<evidence type="ECO:0000256" key="9">
    <source>
        <dbReference type="ARBA" id="ARBA00022695"/>
    </source>
</evidence>
<evidence type="ECO:0000256" key="7">
    <source>
        <dbReference type="ARBA" id="ARBA00022634"/>
    </source>
</evidence>
<dbReference type="InterPro" id="IPR022311">
    <property type="entry name" value="PolX-like"/>
</dbReference>
<keyword evidence="9" id="KW-0548">Nucleotidyltransferase</keyword>
<evidence type="ECO:0000259" key="22">
    <source>
        <dbReference type="SMART" id="SM00278"/>
    </source>
</evidence>
<dbReference type="Proteomes" id="UP001321450">
    <property type="component" value="Chromosome"/>
</dbReference>
<evidence type="ECO:0000256" key="2">
    <source>
        <dbReference type="ARBA" id="ARBA00004496"/>
    </source>
</evidence>
<feature type="domain" description="DNA-directed DNA polymerase X" evidence="24">
    <location>
        <begin position="3"/>
        <end position="316"/>
    </location>
</feature>
<proteinExistence type="predicted"/>
<evidence type="ECO:0000256" key="12">
    <source>
        <dbReference type="ARBA" id="ARBA00022843"/>
    </source>
</evidence>
<accession>A0AAU9CZM7</accession>
<keyword evidence="13" id="KW-0239">DNA-directed DNA polymerase</keyword>
<dbReference type="Pfam" id="PF02811">
    <property type="entry name" value="PHP"/>
    <property type="match status" value="1"/>
</dbReference>
<dbReference type="SUPFAM" id="SSF89550">
    <property type="entry name" value="PHP domain-like"/>
    <property type="match status" value="1"/>
</dbReference>
<protein>
    <recommendedName>
        <fullName evidence="5">DNA polymerase beta</fullName>
        <ecNumber evidence="3">2.7.7.7</ecNumber>
        <ecNumber evidence="4">4.2.99.18</ecNumber>
    </recommendedName>
    <alternativeName>
        <fullName evidence="16">5'-deoxyribose-phosphate lyase</fullName>
    </alternativeName>
    <alternativeName>
        <fullName evidence="17">AP lyase</fullName>
    </alternativeName>
</protein>
<dbReference type="InterPro" id="IPR047967">
    <property type="entry name" value="PolX_PHP"/>
</dbReference>